<accession>A0A3M0M8U7</accession>
<feature type="transmembrane region" description="Helical" evidence="2">
    <location>
        <begin position="404"/>
        <end position="421"/>
    </location>
</feature>
<dbReference type="InterPro" id="IPR021280">
    <property type="entry name" value="TMEM260-like"/>
</dbReference>
<dbReference type="PANTHER" id="PTHR16214:SF3">
    <property type="entry name" value="TRANSMEMBRANE PROTEIN 260"/>
    <property type="match status" value="1"/>
</dbReference>
<protein>
    <submittedName>
        <fullName evidence="3">DUF2723 domain-containing protein</fullName>
    </submittedName>
</protein>
<organism evidence="3 4">
    <name type="scientific">Paracoccus alkanivorans</name>
    <dbReference type="NCBI Taxonomy" id="2116655"/>
    <lineage>
        <taxon>Bacteria</taxon>
        <taxon>Pseudomonadati</taxon>
        <taxon>Pseudomonadota</taxon>
        <taxon>Alphaproteobacteria</taxon>
        <taxon>Rhodobacterales</taxon>
        <taxon>Paracoccaceae</taxon>
        <taxon>Paracoccus</taxon>
    </lineage>
</organism>
<feature type="transmembrane region" description="Helical" evidence="2">
    <location>
        <begin position="155"/>
        <end position="174"/>
    </location>
</feature>
<proteinExistence type="predicted"/>
<keyword evidence="2" id="KW-1133">Transmembrane helix</keyword>
<feature type="transmembrane region" description="Helical" evidence="2">
    <location>
        <begin position="349"/>
        <end position="371"/>
    </location>
</feature>
<evidence type="ECO:0000313" key="4">
    <source>
        <dbReference type="Proteomes" id="UP000273516"/>
    </source>
</evidence>
<gene>
    <name evidence="3" type="ORF">C9E81_15225</name>
</gene>
<feature type="region of interest" description="Disordered" evidence="1">
    <location>
        <begin position="1"/>
        <end position="38"/>
    </location>
</feature>
<evidence type="ECO:0000256" key="2">
    <source>
        <dbReference type="SAM" id="Phobius"/>
    </source>
</evidence>
<dbReference type="Pfam" id="PF11028">
    <property type="entry name" value="TMEM260-like"/>
    <property type="match status" value="1"/>
</dbReference>
<feature type="transmembrane region" description="Helical" evidence="2">
    <location>
        <begin position="126"/>
        <end position="149"/>
    </location>
</feature>
<reference evidence="3 4" key="1">
    <citation type="submission" date="2018-07" db="EMBL/GenBank/DDBJ databases">
        <authorList>
            <person name="Zhang Y."/>
            <person name="Wang L."/>
            <person name="Ma S."/>
        </authorList>
    </citation>
    <scope>NUCLEOTIDE SEQUENCE [LARGE SCALE GENOMIC DNA]</scope>
    <source>
        <strain evidence="3 4">4-2</strain>
    </source>
</reference>
<feature type="transmembrane region" description="Helical" evidence="2">
    <location>
        <begin position="56"/>
        <end position="79"/>
    </location>
</feature>
<comment type="caution">
    <text evidence="3">The sequence shown here is derived from an EMBL/GenBank/DDBJ whole genome shotgun (WGS) entry which is preliminary data.</text>
</comment>
<dbReference type="InterPro" id="IPR052724">
    <property type="entry name" value="GT117_domain-containing"/>
</dbReference>
<keyword evidence="4" id="KW-1185">Reference proteome</keyword>
<feature type="compositionally biased region" description="Basic and acidic residues" evidence="1">
    <location>
        <begin position="1"/>
        <end position="13"/>
    </location>
</feature>
<dbReference type="Proteomes" id="UP000273516">
    <property type="component" value="Unassembled WGS sequence"/>
</dbReference>
<feature type="transmembrane region" description="Helical" evidence="2">
    <location>
        <begin position="99"/>
        <end position="119"/>
    </location>
</feature>
<sequence length="557" mass="61477">MPPRSNDMRPRRENRTRRSGKEKDMTTKGENPPFRHPLPDAPGRDVIADWFCLHRVAITALCVFAAALTFFGSLLYPGLGGVLNSGDSAKFQVLGHTSILVHGPGYPLVLMLGTVVRFLSLPVPDWWAMTFALSAIPGSIAITFAFLIVERLTQSIAFGLAGAIWLASASLMAVQATEAEVYALTLAFILGTSFLLILFVQTRRLNFFLAACAVYSLSFGNHLMMIMLVPMFLIVTLIHYRIVLRWRPVAIVLGFILLGASQYLYLAYIAYSPDTAYSEYMPLPPATVMELIHYILGTYFSDLYGSGMQSTLTLEALLTTFRSAYPGLSLPLVIVGVLLFFAGWTRRDIAWRGLAVIYGTGLSFVPFALWYGAYDIQAFHLPVLGPFLVASVATIGWWLRDRKLAFTVLTAAALVAGLVRAGQTAMILSEREPAFAGVRSAVEELVRQSPVENPIIAMSYGVRMATLYYELRGEVPTTPTYRVHWRAIALVEDQPSVGGIVVPAEGYQFVRWIEEKRPDMTCRTQELRQSEDAAWPAYSFECHSQATSPSAPGNSPG</sequence>
<feature type="transmembrane region" description="Helical" evidence="2">
    <location>
        <begin position="207"/>
        <end position="237"/>
    </location>
</feature>
<evidence type="ECO:0000313" key="3">
    <source>
        <dbReference type="EMBL" id="RMC33663.1"/>
    </source>
</evidence>
<dbReference type="EMBL" id="QOKZ01000006">
    <property type="protein sequence ID" value="RMC33663.1"/>
    <property type="molecule type" value="Genomic_DNA"/>
</dbReference>
<dbReference type="PANTHER" id="PTHR16214">
    <property type="entry name" value="TRANSMEMBRANE PROTEIN 260"/>
    <property type="match status" value="1"/>
</dbReference>
<feature type="transmembrane region" description="Helical" evidence="2">
    <location>
        <begin position="324"/>
        <end position="343"/>
    </location>
</feature>
<feature type="transmembrane region" description="Helical" evidence="2">
    <location>
        <begin position="181"/>
        <end position="201"/>
    </location>
</feature>
<dbReference type="AlphaFoldDB" id="A0A3M0M8U7"/>
<keyword evidence="2" id="KW-0812">Transmembrane</keyword>
<feature type="transmembrane region" description="Helical" evidence="2">
    <location>
        <begin position="249"/>
        <end position="271"/>
    </location>
</feature>
<keyword evidence="2" id="KW-0472">Membrane</keyword>
<evidence type="ECO:0000256" key="1">
    <source>
        <dbReference type="SAM" id="MobiDB-lite"/>
    </source>
</evidence>
<feature type="transmembrane region" description="Helical" evidence="2">
    <location>
        <begin position="378"/>
        <end position="398"/>
    </location>
</feature>
<dbReference type="OrthoDB" id="7806477at2"/>
<name>A0A3M0M8U7_9RHOB</name>